<dbReference type="GO" id="GO:0003697">
    <property type="term" value="F:single-stranded DNA binding"/>
    <property type="evidence" value="ECO:0007669"/>
    <property type="project" value="InterPro"/>
</dbReference>
<reference evidence="1 2" key="1">
    <citation type="journal article" date="2022" name="G3 (Bethesda)">
        <title>Whole-genome sequence and methylome profiling of the almond [Prunus dulcis (Mill.) D.A. Webb] cultivar 'Nonpareil'.</title>
        <authorList>
            <person name="D'Amico-Willman K.M."/>
            <person name="Ouma W.Z."/>
            <person name="Meulia T."/>
            <person name="Sideli G.M."/>
            <person name="Gradziel T.M."/>
            <person name="Fresnedo-Ramirez J."/>
        </authorList>
    </citation>
    <scope>NUCLEOTIDE SEQUENCE [LARGE SCALE GENOMIC DNA]</scope>
    <source>
        <strain evidence="1">Clone GOH B32 T37-40</strain>
    </source>
</reference>
<sequence>METSGRKKDELEVDLLIQILEMCDNFSISFRVLSQYFLKRFWSSFGSLRISCSWYNSVGVDADLAKKIFWRSDCNDGLESSPVGGISRSLAFELDPSTSSTASCLFNPITRAVLQALVGRNVDGIDLNLYYQSLQLLRQFQAHHLKNPAT</sequence>
<dbReference type="GO" id="GO:0032211">
    <property type="term" value="P:negative regulation of telomere maintenance via telomerase"/>
    <property type="evidence" value="ECO:0007669"/>
    <property type="project" value="TreeGrafter"/>
</dbReference>
<dbReference type="PANTHER" id="PTHR33905:SF1">
    <property type="entry name" value="CST COMPLEX SUBUNIT TEN1"/>
    <property type="match status" value="1"/>
</dbReference>
<evidence type="ECO:0000313" key="1">
    <source>
        <dbReference type="EMBL" id="KAI5340243.1"/>
    </source>
</evidence>
<dbReference type="InterPro" id="IPR012340">
    <property type="entry name" value="NA-bd_OB-fold"/>
</dbReference>
<protein>
    <submittedName>
        <fullName evidence="1">Uncharacterized protein</fullName>
    </submittedName>
</protein>
<dbReference type="Proteomes" id="UP001054821">
    <property type="component" value="Chromosome 3"/>
</dbReference>
<dbReference type="InterPro" id="IPR029146">
    <property type="entry name" value="Ten1_animal_plant"/>
</dbReference>
<proteinExistence type="predicted"/>
<organism evidence="1 2">
    <name type="scientific">Prunus dulcis</name>
    <name type="common">Almond</name>
    <name type="synonym">Amygdalus dulcis</name>
    <dbReference type="NCBI Taxonomy" id="3755"/>
    <lineage>
        <taxon>Eukaryota</taxon>
        <taxon>Viridiplantae</taxon>
        <taxon>Streptophyta</taxon>
        <taxon>Embryophyta</taxon>
        <taxon>Tracheophyta</taxon>
        <taxon>Spermatophyta</taxon>
        <taxon>Magnoliopsida</taxon>
        <taxon>eudicotyledons</taxon>
        <taxon>Gunneridae</taxon>
        <taxon>Pentapetalae</taxon>
        <taxon>rosids</taxon>
        <taxon>fabids</taxon>
        <taxon>Rosales</taxon>
        <taxon>Rosaceae</taxon>
        <taxon>Amygdaloideae</taxon>
        <taxon>Amygdaleae</taxon>
        <taxon>Prunus</taxon>
    </lineage>
</organism>
<keyword evidence="2" id="KW-1185">Reference proteome</keyword>
<evidence type="ECO:0000313" key="2">
    <source>
        <dbReference type="Proteomes" id="UP001054821"/>
    </source>
</evidence>
<comment type="caution">
    <text evidence="1">The sequence shown here is derived from an EMBL/GenBank/DDBJ whole genome shotgun (WGS) entry which is preliminary data.</text>
</comment>
<dbReference type="GO" id="GO:1990879">
    <property type="term" value="C:CST complex"/>
    <property type="evidence" value="ECO:0007669"/>
    <property type="project" value="InterPro"/>
</dbReference>
<dbReference type="EMBL" id="JAJFAZ020000003">
    <property type="protein sequence ID" value="KAI5340243.1"/>
    <property type="molecule type" value="Genomic_DNA"/>
</dbReference>
<dbReference type="GO" id="GO:0042162">
    <property type="term" value="F:telomeric DNA binding"/>
    <property type="evidence" value="ECO:0007669"/>
    <property type="project" value="TreeGrafter"/>
</dbReference>
<dbReference type="AlphaFoldDB" id="A0AAD4WC24"/>
<dbReference type="Gene3D" id="2.40.50.140">
    <property type="entry name" value="Nucleic acid-binding proteins"/>
    <property type="match status" value="1"/>
</dbReference>
<dbReference type="Pfam" id="PF15490">
    <property type="entry name" value="Ten1_2"/>
    <property type="match status" value="1"/>
</dbReference>
<accession>A0AAD4WC24</accession>
<dbReference type="PANTHER" id="PTHR33905">
    <property type="entry name" value="CST COMPLEX SUBUNIT TEN1"/>
    <property type="match status" value="1"/>
</dbReference>
<name>A0AAD4WC24_PRUDU</name>
<dbReference type="GO" id="GO:0010521">
    <property type="term" value="F:telomerase inhibitor activity"/>
    <property type="evidence" value="ECO:0007669"/>
    <property type="project" value="TreeGrafter"/>
</dbReference>
<gene>
    <name evidence="1" type="ORF">L3X38_019517</name>
</gene>